<keyword evidence="6" id="KW-1185">Reference proteome</keyword>
<dbReference type="Gene3D" id="3.40.50.720">
    <property type="entry name" value="NAD(P)-binding Rossmann-like Domain"/>
    <property type="match status" value="1"/>
</dbReference>
<organism evidence="5 6">
    <name type="scientific">Oculimacula yallundae</name>
    <dbReference type="NCBI Taxonomy" id="86028"/>
    <lineage>
        <taxon>Eukaryota</taxon>
        <taxon>Fungi</taxon>
        <taxon>Dikarya</taxon>
        <taxon>Ascomycota</taxon>
        <taxon>Pezizomycotina</taxon>
        <taxon>Leotiomycetes</taxon>
        <taxon>Helotiales</taxon>
        <taxon>Ploettnerulaceae</taxon>
        <taxon>Oculimacula</taxon>
    </lineage>
</organism>
<evidence type="ECO:0000256" key="2">
    <source>
        <dbReference type="ARBA" id="ARBA00022857"/>
    </source>
</evidence>
<evidence type="ECO:0000313" key="6">
    <source>
        <dbReference type="Proteomes" id="UP001595075"/>
    </source>
</evidence>
<dbReference type="SUPFAM" id="SSF51735">
    <property type="entry name" value="NAD(P)-binding Rossmann-fold domains"/>
    <property type="match status" value="1"/>
</dbReference>
<dbReference type="InterPro" id="IPR036291">
    <property type="entry name" value="NAD(P)-bd_dom_sf"/>
</dbReference>
<reference evidence="5 6" key="1">
    <citation type="journal article" date="2024" name="Commun. Biol.">
        <title>Comparative genomic analysis of thermophilic fungi reveals convergent evolutionary adaptations and gene losses.</title>
        <authorList>
            <person name="Steindorff A.S."/>
            <person name="Aguilar-Pontes M.V."/>
            <person name="Robinson A.J."/>
            <person name="Andreopoulos B."/>
            <person name="LaButti K."/>
            <person name="Kuo A."/>
            <person name="Mondo S."/>
            <person name="Riley R."/>
            <person name="Otillar R."/>
            <person name="Haridas S."/>
            <person name="Lipzen A."/>
            <person name="Grimwood J."/>
            <person name="Schmutz J."/>
            <person name="Clum A."/>
            <person name="Reid I.D."/>
            <person name="Moisan M.C."/>
            <person name="Butler G."/>
            <person name="Nguyen T.T.M."/>
            <person name="Dewar K."/>
            <person name="Conant G."/>
            <person name="Drula E."/>
            <person name="Henrissat B."/>
            <person name="Hansel C."/>
            <person name="Singer S."/>
            <person name="Hutchinson M.I."/>
            <person name="de Vries R.P."/>
            <person name="Natvig D.O."/>
            <person name="Powell A.J."/>
            <person name="Tsang A."/>
            <person name="Grigoriev I.V."/>
        </authorList>
    </citation>
    <scope>NUCLEOTIDE SEQUENCE [LARGE SCALE GENOMIC DNA]</scope>
    <source>
        <strain evidence="5 6">CBS 494.80</strain>
    </source>
</reference>
<dbReference type="PROSITE" id="PS00061">
    <property type="entry name" value="ADH_SHORT"/>
    <property type="match status" value="1"/>
</dbReference>
<gene>
    <name evidence="5" type="ORF">VTL71DRAFT_12248</name>
</gene>
<dbReference type="PANTHER" id="PTHR43976:SF16">
    <property type="entry name" value="SHORT-CHAIN DEHYDROGENASE_REDUCTASE FAMILY PROTEIN"/>
    <property type="match status" value="1"/>
</dbReference>
<keyword evidence="3" id="KW-0560">Oxidoreductase</keyword>
<dbReference type="Proteomes" id="UP001595075">
    <property type="component" value="Unassembled WGS sequence"/>
</dbReference>
<evidence type="ECO:0000256" key="4">
    <source>
        <dbReference type="RuleBase" id="RU000363"/>
    </source>
</evidence>
<proteinExistence type="inferred from homology"/>
<comment type="caution">
    <text evidence="5">The sequence shown here is derived from an EMBL/GenBank/DDBJ whole genome shotgun (WGS) entry which is preliminary data.</text>
</comment>
<evidence type="ECO:0000256" key="1">
    <source>
        <dbReference type="ARBA" id="ARBA00006484"/>
    </source>
</evidence>
<dbReference type="InterPro" id="IPR051911">
    <property type="entry name" value="SDR_oxidoreductase"/>
</dbReference>
<dbReference type="InterPro" id="IPR002347">
    <property type="entry name" value="SDR_fam"/>
</dbReference>
<dbReference type="CDD" id="cd05374">
    <property type="entry name" value="17beta-HSD-like_SDR_c"/>
    <property type="match status" value="1"/>
</dbReference>
<dbReference type="PRINTS" id="PR00080">
    <property type="entry name" value="SDRFAMILY"/>
</dbReference>
<name>A0ABR4CSH7_9HELO</name>
<dbReference type="EMBL" id="JAZHXI010000004">
    <property type="protein sequence ID" value="KAL2072905.1"/>
    <property type="molecule type" value="Genomic_DNA"/>
</dbReference>
<keyword evidence="2" id="KW-0521">NADP</keyword>
<accession>A0ABR4CSH7</accession>
<dbReference type="PANTHER" id="PTHR43976">
    <property type="entry name" value="SHORT CHAIN DEHYDROGENASE"/>
    <property type="match status" value="1"/>
</dbReference>
<evidence type="ECO:0000256" key="3">
    <source>
        <dbReference type="ARBA" id="ARBA00023002"/>
    </source>
</evidence>
<dbReference type="InterPro" id="IPR020904">
    <property type="entry name" value="Sc_DH/Rdtase_CS"/>
</dbReference>
<dbReference type="Pfam" id="PF00106">
    <property type="entry name" value="adh_short"/>
    <property type="match status" value="1"/>
</dbReference>
<comment type="similarity">
    <text evidence="1 4">Belongs to the short-chain dehydrogenases/reductases (SDR) family.</text>
</comment>
<sequence length="312" mass="33771">MAPLIWLVTGSTSGIGLALINHILARGDKVIASGRKVEKRLGSLKTEDLVLLEFDITAPASQIEEQIQKAWNIFGHIDVLMNNAGMSAFKSAEEADDTFINSMFDVNLFGHMRVTQAILPLLRAQGHGTIGYTSSSTAWTPLPFMSHYAASKAALSAYVEGLHKEIRPLGLRCVAFECGGFPTHLGQPREAAHEVVKEETGGLGPAIPEYGPLFYELMGVFAANPMAHMPGDVAKAATRILDVIKQEGSVAGRPWAVRVALGSDGMGSAKQKCHEQLKLLDVWKDISSSTDREGQEIVANKELFKFTTILEA</sequence>
<protein>
    <submittedName>
        <fullName evidence="5">Uncharacterized protein</fullName>
    </submittedName>
</protein>
<evidence type="ECO:0000313" key="5">
    <source>
        <dbReference type="EMBL" id="KAL2072905.1"/>
    </source>
</evidence>
<dbReference type="PRINTS" id="PR00081">
    <property type="entry name" value="GDHRDH"/>
</dbReference>